<dbReference type="EMBL" id="CAJNDS010000072">
    <property type="protein sequence ID" value="CAE6944044.1"/>
    <property type="molecule type" value="Genomic_DNA"/>
</dbReference>
<evidence type="ECO:0000313" key="1">
    <source>
        <dbReference type="EMBL" id="CAE6944044.1"/>
    </source>
</evidence>
<comment type="caution">
    <text evidence="1">The sequence shown here is derived from an EMBL/GenBank/DDBJ whole genome shotgun (WGS) entry which is preliminary data.</text>
</comment>
<name>A0A812HBF5_9DINO</name>
<keyword evidence="2" id="KW-1185">Reference proteome</keyword>
<evidence type="ECO:0000313" key="2">
    <source>
        <dbReference type="Proteomes" id="UP000604046"/>
    </source>
</evidence>
<dbReference type="Proteomes" id="UP000604046">
    <property type="component" value="Unassembled WGS sequence"/>
</dbReference>
<dbReference type="AlphaFoldDB" id="A0A812HBF5"/>
<dbReference type="OrthoDB" id="421310at2759"/>
<accession>A0A812HBF5</accession>
<proteinExistence type="predicted"/>
<gene>
    <name evidence="1" type="ORF">SNAT2548_LOCUS1320</name>
</gene>
<reference evidence="1" key="1">
    <citation type="submission" date="2021-02" db="EMBL/GenBank/DDBJ databases">
        <authorList>
            <person name="Dougan E. K."/>
            <person name="Rhodes N."/>
            <person name="Thang M."/>
            <person name="Chan C."/>
        </authorList>
    </citation>
    <scope>NUCLEOTIDE SEQUENCE</scope>
</reference>
<sequence length="387" mass="44001">MNVQEMFADGRWEHDGRICYKFSTCGSCMTRLQFVVSTALPASSLLTRPEAGTGTRFGFRSAAQEWQEQVSPGDAIVRIRQEDAKEPLRVCSMRQILESPSCLHEGASAGAPKWDAYFARMIVRSDIPEPGMAAMLVLPLGRRHTALFQVGPVRAYALTVHPHPEPQKVIVSNVMFLPFATYPVWATGHLSRLAKLEKDRFEKHLQSSDLPRLLEVDKSYYTILHLRNCNRGAPLLPVRPGAMPTQSRPEESGWVVVTDDDGIGSCWTRWTDQEFTFYLYLEEFLRRLDIQLRLYSELNGRALVPYQVAVRTLEWSSCRQHLEPAFHRQQRAYRRLNGGVSAPRIGEAPAARFQVRAPHMKKPCFASASTDVVVRRTFLKLDRVQET</sequence>
<organism evidence="1 2">
    <name type="scientific">Symbiodinium natans</name>
    <dbReference type="NCBI Taxonomy" id="878477"/>
    <lineage>
        <taxon>Eukaryota</taxon>
        <taxon>Sar</taxon>
        <taxon>Alveolata</taxon>
        <taxon>Dinophyceae</taxon>
        <taxon>Suessiales</taxon>
        <taxon>Symbiodiniaceae</taxon>
        <taxon>Symbiodinium</taxon>
    </lineage>
</organism>
<protein>
    <submittedName>
        <fullName evidence="1">Uncharacterized protein</fullName>
    </submittedName>
</protein>